<evidence type="ECO:0000313" key="2">
    <source>
        <dbReference type="Proteomes" id="UP000297703"/>
    </source>
</evidence>
<keyword evidence="2" id="KW-1185">Reference proteome</keyword>
<name>A0A4D9ETK5_9SAUR</name>
<reference evidence="1 2" key="1">
    <citation type="submission" date="2019-04" db="EMBL/GenBank/DDBJ databases">
        <title>Draft genome of the big-headed turtle Platysternon megacephalum.</title>
        <authorList>
            <person name="Gong S."/>
        </authorList>
    </citation>
    <scope>NUCLEOTIDE SEQUENCE [LARGE SCALE GENOMIC DNA]</scope>
    <source>
        <strain evidence="1">DO16091913</strain>
        <tissue evidence="1">Muscle</tissue>
    </source>
</reference>
<dbReference type="Proteomes" id="UP000297703">
    <property type="component" value="Unassembled WGS sequence"/>
</dbReference>
<organism evidence="1 2">
    <name type="scientific">Platysternon megacephalum</name>
    <name type="common">big-headed turtle</name>
    <dbReference type="NCBI Taxonomy" id="55544"/>
    <lineage>
        <taxon>Eukaryota</taxon>
        <taxon>Metazoa</taxon>
        <taxon>Chordata</taxon>
        <taxon>Craniata</taxon>
        <taxon>Vertebrata</taxon>
        <taxon>Euteleostomi</taxon>
        <taxon>Archelosauria</taxon>
        <taxon>Testudinata</taxon>
        <taxon>Testudines</taxon>
        <taxon>Cryptodira</taxon>
        <taxon>Durocryptodira</taxon>
        <taxon>Testudinoidea</taxon>
        <taxon>Platysternidae</taxon>
        <taxon>Platysternon</taxon>
    </lineage>
</organism>
<protein>
    <submittedName>
        <fullName evidence="1">Peflin</fullName>
    </submittedName>
</protein>
<reference evidence="1 2" key="2">
    <citation type="submission" date="2019-04" db="EMBL/GenBank/DDBJ databases">
        <title>The genome sequence of big-headed turtle.</title>
        <authorList>
            <person name="Gong S."/>
        </authorList>
    </citation>
    <scope>NUCLEOTIDE SEQUENCE [LARGE SCALE GENOMIC DNA]</scope>
    <source>
        <strain evidence="1">DO16091913</strain>
        <tissue evidence="1">Muscle</tissue>
    </source>
</reference>
<comment type="caution">
    <text evidence="1">The sequence shown here is derived from an EMBL/GenBank/DDBJ whole genome shotgun (WGS) entry which is preliminary data.</text>
</comment>
<dbReference type="EMBL" id="QXTE01000014">
    <property type="protein sequence ID" value="TFK13899.1"/>
    <property type="molecule type" value="Genomic_DNA"/>
</dbReference>
<accession>A0A4D9ETK5</accession>
<dbReference type="AlphaFoldDB" id="A0A4D9ETK5"/>
<sequence>MAPYRDPVIFEKLPVSSFSPVSCKLLSEGRPLIPRDTAGRIRALGSTSCPASESREPFLACISRGLIEIQPTSLQVQEEALVIQSGRHSLKQSALTCVSRFLFHVCESKVGTFTCQFKLFSAAYIDTG</sequence>
<evidence type="ECO:0000313" key="1">
    <source>
        <dbReference type="EMBL" id="TFK13899.1"/>
    </source>
</evidence>
<proteinExistence type="predicted"/>
<gene>
    <name evidence="1" type="ORF">DR999_PMT02929</name>
</gene>